<evidence type="ECO:0000256" key="1">
    <source>
        <dbReference type="ARBA" id="ARBA00023157"/>
    </source>
</evidence>
<dbReference type="InterPro" id="IPR001846">
    <property type="entry name" value="VWF_type-D"/>
</dbReference>
<keyword evidence="3" id="KW-0732">Signal</keyword>
<reference evidence="5" key="4">
    <citation type="submission" date="2025-09" db="UniProtKB">
        <authorList>
            <consortium name="Ensembl"/>
        </authorList>
    </citation>
    <scope>IDENTIFICATION</scope>
</reference>
<dbReference type="GeneTree" id="ENSGT00940000156076"/>
<proteinExistence type="predicted"/>
<dbReference type="PROSITE" id="PS51233">
    <property type="entry name" value="VWFD"/>
    <property type="match status" value="1"/>
</dbReference>
<keyword evidence="2" id="KW-0325">Glycoprotein</keyword>
<dbReference type="Bgee" id="ENSELUG00000021742">
    <property type="expression patterns" value="Expressed in nose"/>
</dbReference>
<dbReference type="Ensembl" id="ENSELUT00000042400.3">
    <property type="protein sequence ID" value="ENSELUP00000022739.3"/>
    <property type="gene ID" value="ENSELUG00000040678.1"/>
</dbReference>
<reference evidence="6" key="1">
    <citation type="journal article" date="2014" name="PLoS ONE">
        <title>The genome and linkage map of the northern pike (Esox lucius): conserved synteny revealed between the salmonid sister group and the Neoteleostei.</title>
        <authorList>
            <person name="Rondeau E.B."/>
            <person name="Minkley D.R."/>
            <person name="Leong J.S."/>
            <person name="Messmer A.M."/>
            <person name="Jantzen J.R."/>
            <person name="von Schalburg K.R."/>
            <person name="Lemon C."/>
            <person name="Bird N.H."/>
            <person name="Koop B.F."/>
        </authorList>
    </citation>
    <scope>NUCLEOTIDE SEQUENCE</scope>
</reference>
<dbReference type="GO" id="GO:0005615">
    <property type="term" value="C:extracellular space"/>
    <property type="evidence" value="ECO:0007669"/>
    <property type="project" value="TreeGrafter"/>
</dbReference>
<keyword evidence="6" id="KW-1185">Reference proteome</keyword>
<accession>A0A3P8Z1Q4</accession>
<feature type="chain" id="PRO_5044347967" description="VWFD domain-containing protein" evidence="3">
    <location>
        <begin position="26"/>
        <end position="173"/>
    </location>
</feature>
<dbReference type="PANTHER" id="PTHR11339">
    <property type="entry name" value="EXTRACELLULAR MATRIX GLYCOPROTEIN RELATED"/>
    <property type="match status" value="1"/>
</dbReference>
<dbReference type="Proteomes" id="UP000265140">
    <property type="component" value="Chromosome 19"/>
</dbReference>
<evidence type="ECO:0000313" key="6">
    <source>
        <dbReference type="Proteomes" id="UP000265140"/>
    </source>
</evidence>
<dbReference type="AlphaFoldDB" id="A0A3P8Z1Q4"/>
<feature type="signal peptide" evidence="3">
    <location>
        <begin position="1"/>
        <end position="25"/>
    </location>
</feature>
<protein>
    <recommendedName>
        <fullName evidence="4">VWFD domain-containing protein</fullName>
    </recommendedName>
</protein>
<dbReference type="PANTHER" id="PTHR11339:SF408">
    <property type="entry name" value="MUCIN-5B"/>
    <property type="match status" value="1"/>
</dbReference>
<evidence type="ECO:0000256" key="2">
    <source>
        <dbReference type="ARBA" id="ARBA00023180"/>
    </source>
</evidence>
<evidence type="ECO:0000313" key="5">
    <source>
        <dbReference type="Ensembl" id="ENSELUP00000022739.3"/>
    </source>
</evidence>
<keyword evidence="1" id="KW-1015">Disulfide bond</keyword>
<evidence type="ECO:0000259" key="4">
    <source>
        <dbReference type="PROSITE" id="PS51233"/>
    </source>
</evidence>
<organism evidence="5 6">
    <name type="scientific">Esox lucius</name>
    <name type="common">Northern pike</name>
    <dbReference type="NCBI Taxonomy" id="8010"/>
    <lineage>
        <taxon>Eukaryota</taxon>
        <taxon>Metazoa</taxon>
        <taxon>Chordata</taxon>
        <taxon>Craniata</taxon>
        <taxon>Vertebrata</taxon>
        <taxon>Euteleostomi</taxon>
        <taxon>Actinopterygii</taxon>
        <taxon>Neopterygii</taxon>
        <taxon>Teleostei</taxon>
        <taxon>Protacanthopterygii</taxon>
        <taxon>Esociformes</taxon>
        <taxon>Esocidae</taxon>
        <taxon>Esox</taxon>
    </lineage>
</organism>
<dbReference type="GO" id="GO:0031012">
    <property type="term" value="C:extracellular matrix"/>
    <property type="evidence" value="ECO:0007669"/>
    <property type="project" value="TreeGrafter"/>
</dbReference>
<evidence type="ECO:0000256" key="3">
    <source>
        <dbReference type="SAM" id="SignalP"/>
    </source>
</evidence>
<reference evidence="5" key="2">
    <citation type="submission" date="2020-02" db="EMBL/GenBank/DDBJ databases">
        <title>Esox lucius (northern pike) genome, fEsoLuc1, primary haplotype.</title>
        <authorList>
            <person name="Myers G."/>
            <person name="Karagic N."/>
            <person name="Meyer A."/>
            <person name="Pippel M."/>
            <person name="Reichard M."/>
            <person name="Winkler S."/>
            <person name="Tracey A."/>
            <person name="Sims Y."/>
            <person name="Howe K."/>
            <person name="Rhie A."/>
            <person name="Formenti G."/>
            <person name="Durbin R."/>
            <person name="Fedrigo O."/>
            <person name="Jarvis E.D."/>
        </authorList>
    </citation>
    <scope>NUCLEOTIDE SEQUENCE [LARGE SCALE GENOMIC DNA]</scope>
</reference>
<reference evidence="5" key="3">
    <citation type="submission" date="2025-08" db="UniProtKB">
        <authorList>
            <consortium name="Ensembl"/>
        </authorList>
    </citation>
    <scope>IDENTIFICATION</scope>
</reference>
<name>A0A3P8Z1Q4_ESOLU</name>
<sequence length="173" mass="20030">RRTIMTHQWVKLWISLLYGLSAAYSDSGNKIYVMICSVCSTWGNYHYKTYDGDFFQLPYTCNYVLTSLCKSRSGYEEFNIQLQREEVDGQATIKKISLKLDGTFFNIFMERTNSYVKITAKLGLVIMWNKYDGLSVELDSKFQNQTCGLCGDFNGVQLYDEFIVNGKQNQNRS</sequence>
<dbReference type="InterPro" id="IPR050780">
    <property type="entry name" value="Mucin_vWF_Thrombospondin_sf"/>
</dbReference>
<feature type="domain" description="VWFD" evidence="4">
    <location>
        <begin position="37"/>
        <end position="173"/>
    </location>
</feature>
<dbReference type="SMART" id="SM00216">
    <property type="entry name" value="VWD"/>
    <property type="match status" value="1"/>
</dbReference>
<dbReference type="Pfam" id="PF00094">
    <property type="entry name" value="VWD"/>
    <property type="match status" value="2"/>
</dbReference>